<accession>A0A9P4LU99</accession>
<dbReference type="PANTHER" id="PTHR43712">
    <property type="entry name" value="PUTATIVE (AFU_ORTHOLOGUE AFUA_4G14580)-RELATED"/>
    <property type="match status" value="1"/>
</dbReference>
<dbReference type="OrthoDB" id="2410195at2759"/>
<name>A0A9P4LU99_9PEZI</name>
<dbReference type="InterPro" id="IPR001077">
    <property type="entry name" value="COMT_C"/>
</dbReference>
<dbReference type="InterPro" id="IPR036390">
    <property type="entry name" value="WH_DNA-bd_sf"/>
</dbReference>
<evidence type="ECO:0000256" key="3">
    <source>
        <dbReference type="ARBA" id="ARBA00022691"/>
    </source>
</evidence>
<dbReference type="Proteomes" id="UP000799776">
    <property type="component" value="Unassembled WGS sequence"/>
</dbReference>
<dbReference type="Gene3D" id="1.10.10.10">
    <property type="entry name" value="Winged helix-like DNA-binding domain superfamily/Winged helix DNA-binding domain"/>
    <property type="match status" value="1"/>
</dbReference>
<dbReference type="InterPro" id="IPR029063">
    <property type="entry name" value="SAM-dependent_MTases_sf"/>
</dbReference>
<keyword evidence="3" id="KW-0949">S-adenosyl-L-methionine</keyword>
<protein>
    <submittedName>
        <fullName evidence="5">O-methyltransferase</fullName>
    </submittedName>
</protein>
<dbReference type="Gene3D" id="3.40.50.150">
    <property type="entry name" value="Vaccinia Virus protein VP39"/>
    <property type="match status" value="1"/>
</dbReference>
<dbReference type="EMBL" id="ML978739">
    <property type="protein sequence ID" value="KAF2084632.1"/>
    <property type="molecule type" value="Genomic_DNA"/>
</dbReference>
<evidence type="ECO:0000313" key="6">
    <source>
        <dbReference type="Proteomes" id="UP000799776"/>
    </source>
</evidence>
<comment type="caution">
    <text evidence="5">The sequence shown here is derived from an EMBL/GenBank/DDBJ whole genome shotgun (WGS) entry which is preliminary data.</text>
</comment>
<dbReference type="GO" id="GO:0008171">
    <property type="term" value="F:O-methyltransferase activity"/>
    <property type="evidence" value="ECO:0007669"/>
    <property type="project" value="InterPro"/>
</dbReference>
<evidence type="ECO:0000256" key="1">
    <source>
        <dbReference type="ARBA" id="ARBA00022603"/>
    </source>
</evidence>
<dbReference type="InterPro" id="IPR016461">
    <property type="entry name" value="COMT-like"/>
</dbReference>
<dbReference type="SUPFAM" id="SSF53335">
    <property type="entry name" value="S-adenosyl-L-methionine-dependent methyltransferases"/>
    <property type="match status" value="1"/>
</dbReference>
<evidence type="ECO:0000313" key="5">
    <source>
        <dbReference type="EMBL" id="KAF2084632.1"/>
    </source>
</evidence>
<proteinExistence type="predicted"/>
<dbReference type="Pfam" id="PF00891">
    <property type="entry name" value="Methyltransf_2"/>
    <property type="match status" value="1"/>
</dbReference>
<sequence>MGKFTDLAESILADARVLDEHLSSDLSGPTAYTPLSADVQSRRYNVIDATQKLRQLALGPKKTIIDKAIAHADLLSLRFIHRYNIPSFLPDPDSTVSFREIAQATKLPLPALTHIIQNAIVQGFFTEPEPGILANSPLSMYLAKTPGAVALLGFWTEEVLRASTKALEALEKWPDNDDVTHTGFNLAFDTPDPFFAELAKEENKARNARIGQVFGFMARNDVVANHPYWQGIDKPNTVVVDVGGNRGHVSKAIANRTKHLTFVVQDLAGPVALGREELQEELRERFEFKVHNFFEAQPQPVAGVRTVFMLGRVLHDWGDSDCVRILRNLVQGMGEDSEIVVVDRVLPDAAREGWVQRIPRGIDLIMQVLFNARERTTDEWVRLFRSADESFDISIVCSEKGTSEFFRATIGSGKVETSEAKALSSW</sequence>
<dbReference type="PANTHER" id="PTHR43712:SF5">
    <property type="entry name" value="O-METHYLTRANSFERASE ASQN-RELATED"/>
    <property type="match status" value="1"/>
</dbReference>
<dbReference type="PROSITE" id="PS51683">
    <property type="entry name" value="SAM_OMT_II"/>
    <property type="match status" value="1"/>
</dbReference>
<feature type="domain" description="O-methyltransferase C-terminal" evidence="4">
    <location>
        <begin position="237"/>
        <end position="387"/>
    </location>
</feature>
<evidence type="ECO:0000256" key="2">
    <source>
        <dbReference type="ARBA" id="ARBA00022679"/>
    </source>
</evidence>
<dbReference type="InterPro" id="IPR036388">
    <property type="entry name" value="WH-like_DNA-bd_sf"/>
</dbReference>
<dbReference type="SUPFAM" id="SSF46785">
    <property type="entry name" value="Winged helix' DNA-binding domain"/>
    <property type="match status" value="1"/>
</dbReference>
<evidence type="ECO:0000259" key="4">
    <source>
        <dbReference type="Pfam" id="PF00891"/>
    </source>
</evidence>
<keyword evidence="6" id="KW-1185">Reference proteome</keyword>
<gene>
    <name evidence="5" type="ORF">K490DRAFT_48590</name>
</gene>
<dbReference type="AlphaFoldDB" id="A0A9P4LU99"/>
<organism evidence="5 6">
    <name type="scientific">Saccharata proteae CBS 121410</name>
    <dbReference type="NCBI Taxonomy" id="1314787"/>
    <lineage>
        <taxon>Eukaryota</taxon>
        <taxon>Fungi</taxon>
        <taxon>Dikarya</taxon>
        <taxon>Ascomycota</taxon>
        <taxon>Pezizomycotina</taxon>
        <taxon>Dothideomycetes</taxon>
        <taxon>Dothideomycetes incertae sedis</taxon>
        <taxon>Botryosphaeriales</taxon>
        <taxon>Saccharataceae</taxon>
        <taxon>Saccharata</taxon>
    </lineage>
</organism>
<dbReference type="GO" id="GO:0032259">
    <property type="term" value="P:methylation"/>
    <property type="evidence" value="ECO:0007669"/>
    <property type="project" value="UniProtKB-KW"/>
</dbReference>
<keyword evidence="2" id="KW-0808">Transferase</keyword>
<keyword evidence="1" id="KW-0489">Methyltransferase</keyword>
<reference evidence="5" key="1">
    <citation type="journal article" date="2020" name="Stud. Mycol.">
        <title>101 Dothideomycetes genomes: a test case for predicting lifestyles and emergence of pathogens.</title>
        <authorList>
            <person name="Haridas S."/>
            <person name="Albert R."/>
            <person name="Binder M."/>
            <person name="Bloem J."/>
            <person name="Labutti K."/>
            <person name="Salamov A."/>
            <person name="Andreopoulos B."/>
            <person name="Baker S."/>
            <person name="Barry K."/>
            <person name="Bills G."/>
            <person name="Bluhm B."/>
            <person name="Cannon C."/>
            <person name="Castanera R."/>
            <person name="Culley D."/>
            <person name="Daum C."/>
            <person name="Ezra D."/>
            <person name="Gonzalez J."/>
            <person name="Henrissat B."/>
            <person name="Kuo A."/>
            <person name="Liang C."/>
            <person name="Lipzen A."/>
            <person name="Lutzoni F."/>
            <person name="Magnuson J."/>
            <person name="Mondo S."/>
            <person name="Nolan M."/>
            <person name="Ohm R."/>
            <person name="Pangilinan J."/>
            <person name="Park H.-J."/>
            <person name="Ramirez L."/>
            <person name="Alfaro M."/>
            <person name="Sun H."/>
            <person name="Tritt A."/>
            <person name="Yoshinaga Y."/>
            <person name="Zwiers L.-H."/>
            <person name="Turgeon B."/>
            <person name="Goodwin S."/>
            <person name="Spatafora J."/>
            <person name="Crous P."/>
            <person name="Grigoriev I."/>
        </authorList>
    </citation>
    <scope>NUCLEOTIDE SEQUENCE</scope>
    <source>
        <strain evidence="5">CBS 121410</strain>
    </source>
</reference>